<dbReference type="Pfam" id="PF00588">
    <property type="entry name" value="SpoU_methylase"/>
    <property type="match status" value="1"/>
</dbReference>
<dbReference type="InterPro" id="IPR029064">
    <property type="entry name" value="Ribosomal_eL30-like_sf"/>
</dbReference>
<sequence length="313" mass="35862">MSTKPLTYEFPKLFKRFTNQKQQVVHHLILLRENKQYRERQGAALVPGLKMLTELRNEGFEFKSLTVTAEKEPHDFSAIKFPANQVIQNPDAFPANQYYLIDVDLTRRILGTASRPGRHEIFAEIKLPKNELPPKEEVDRMLIFDHVNDPGNLGTLVRTARALDWKTGLTTTGTCDMYNDKTLRASRCNTLRWPHKRVPVSGLVEFLKKYDMTPVVADMLRPDVQDAWSPEDVQGPPGPGTGLWFWNWKGRTPEFPKRPALILSSEHHGVQGLDDELRLSIPMENTESLNVASAGSMLMWEMNRLLAKFKNKN</sequence>
<reference evidence="4 5" key="1">
    <citation type="submission" date="2016-07" db="EMBL/GenBank/DDBJ databases">
        <title>Pervasive Adenine N6-methylation of Active Genes in Fungi.</title>
        <authorList>
            <consortium name="DOE Joint Genome Institute"/>
            <person name="Mondo S.J."/>
            <person name="Dannebaum R.O."/>
            <person name="Kuo R.C."/>
            <person name="Labutti K."/>
            <person name="Haridas S."/>
            <person name="Kuo A."/>
            <person name="Salamov A."/>
            <person name="Ahrendt S.R."/>
            <person name="Lipzen A."/>
            <person name="Sullivan W."/>
            <person name="Andreopoulos W.B."/>
            <person name="Clum A."/>
            <person name="Lindquist E."/>
            <person name="Daum C."/>
            <person name="Ramamoorthy G.K."/>
            <person name="Gryganskyi A."/>
            <person name="Culley D."/>
            <person name="Magnuson J.K."/>
            <person name="James T.Y."/>
            <person name="O'Malley M.A."/>
            <person name="Stajich J.E."/>
            <person name="Spatafora J.W."/>
            <person name="Visel A."/>
            <person name="Grigoriev I.V."/>
        </authorList>
    </citation>
    <scope>NUCLEOTIDE SEQUENCE [LARGE SCALE GENOMIC DNA]</scope>
    <source>
        <strain evidence="4 5">NRRL 2496</strain>
    </source>
</reference>
<dbReference type="GO" id="GO:0008173">
    <property type="term" value="F:RNA methyltransferase activity"/>
    <property type="evidence" value="ECO:0007669"/>
    <property type="project" value="InterPro"/>
</dbReference>
<dbReference type="CDD" id="cd18095">
    <property type="entry name" value="SpoU-like_rRNA-MTase"/>
    <property type="match status" value="1"/>
</dbReference>
<proteinExistence type="predicted"/>
<dbReference type="SUPFAM" id="SSF75217">
    <property type="entry name" value="alpha/beta knot"/>
    <property type="match status" value="1"/>
</dbReference>
<comment type="caution">
    <text evidence="4">The sequence shown here is derived from an EMBL/GenBank/DDBJ whole genome shotgun (WGS) entry which is preliminary data.</text>
</comment>
<dbReference type="GO" id="GO:0032259">
    <property type="term" value="P:methylation"/>
    <property type="evidence" value="ECO:0007669"/>
    <property type="project" value="UniProtKB-KW"/>
</dbReference>
<dbReference type="EMBL" id="MCGN01000001">
    <property type="protein sequence ID" value="ORZ03471.1"/>
    <property type="molecule type" value="Genomic_DNA"/>
</dbReference>
<dbReference type="Gene3D" id="3.40.1280.10">
    <property type="match status" value="1"/>
</dbReference>
<protein>
    <recommendedName>
        <fullName evidence="3">tRNA/rRNA methyltransferase SpoU type domain-containing protein</fullName>
    </recommendedName>
</protein>
<dbReference type="InterPro" id="IPR051259">
    <property type="entry name" value="rRNA_Methyltransferase"/>
</dbReference>
<evidence type="ECO:0000256" key="1">
    <source>
        <dbReference type="ARBA" id="ARBA00022603"/>
    </source>
</evidence>
<dbReference type="InParanoid" id="A0A1X2HVB4"/>
<dbReference type="OMA" id="SSEHHGV"/>
<dbReference type="InterPro" id="IPR001537">
    <property type="entry name" value="SpoU_MeTrfase"/>
</dbReference>
<keyword evidence="5" id="KW-1185">Reference proteome</keyword>
<accession>A0A1X2HVB4</accession>
<dbReference type="InterPro" id="IPR029026">
    <property type="entry name" value="tRNA_m1G_MTases_N"/>
</dbReference>
<dbReference type="OrthoDB" id="270651at2759"/>
<dbReference type="InterPro" id="IPR029028">
    <property type="entry name" value="Alpha/beta_knot_MTases"/>
</dbReference>
<dbReference type="Proteomes" id="UP000242180">
    <property type="component" value="Unassembled WGS sequence"/>
</dbReference>
<dbReference type="Gene3D" id="3.30.1330.30">
    <property type="match status" value="1"/>
</dbReference>
<dbReference type="GO" id="GO:0006396">
    <property type="term" value="P:RNA processing"/>
    <property type="evidence" value="ECO:0007669"/>
    <property type="project" value="InterPro"/>
</dbReference>
<feature type="domain" description="tRNA/rRNA methyltransferase SpoU type" evidence="3">
    <location>
        <begin position="141"/>
        <end position="300"/>
    </location>
</feature>
<gene>
    <name evidence="4" type="ORF">BCR43DRAFT_483438</name>
</gene>
<evidence type="ECO:0000313" key="5">
    <source>
        <dbReference type="Proteomes" id="UP000242180"/>
    </source>
</evidence>
<dbReference type="PANTHER" id="PTHR43191">
    <property type="entry name" value="RRNA METHYLTRANSFERASE 3"/>
    <property type="match status" value="1"/>
</dbReference>
<evidence type="ECO:0000259" key="3">
    <source>
        <dbReference type="Pfam" id="PF00588"/>
    </source>
</evidence>
<keyword evidence="1" id="KW-0489">Methyltransferase</keyword>
<keyword evidence="2" id="KW-0808">Transferase</keyword>
<evidence type="ECO:0000256" key="2">
    <source>
        <dbReference type="ARBA" id="ARBA00022679"/>
    </source>
</evidence>
<organism evidence="4 5">
    <name type="scientific">Syncephalastrum racemosum</name>
    <name type="common">Filamentous fungus</name>
    <dbReference type="NCBI Taxonomy" id="13706"/>
    <lineage>
        <taxon>Eukaryota</taxon>
        <taxon>Fungi</taxon>
        <taxon>Fungi incertae sedis</taxon>
        <taxon>Mucoromycota</taxon>
        <taxon>Mucoromycotina</taxon>
        <taxon>Mucoromycetes</taxon>
        <taxon>Mucorales</taxon>
        <taxon>Syncephalastraceae</taxon>
        <taxon>Syncephalastrum</taxon>
    </lineage>
</organism>
<dbReference type="STRING" id="13706.A0A1X2HVB4"/>
<dbReference type="PANTHER" id="PTHR43191:SF2">
    <property type="entry name" value="RRNA METHYLTRANSFERASE 3, MITOCHONDRIAL"/>
    <property type="match status" value="1"/>
</dbReference>
<dbReference type="GO" id="GO:0003723">
    <property type="term" value="F:RNA binding"/>
    <property type="evidence" value="ECO:0007669"/>
    <property type="project" value="InterPro"/>
</dbReference>
<name>A0A1X2HVB4_SYNRA</name>
<evidence type="ECO:0000313" key="4">
    <source>
        <dbReference type="EMBL" id="ORZ03471.1"/>
    </source>
</evidence>
<dbReference type="AlphaFoldDB" id="A0A1X2HVB4"/>